<accession>R7UA46</accession>
<dbReference type="PANTHER" id="PTHR10285">
    <property type="entry name" value="URIDINE KINASE"/>
    <property type="match status" value="1"/>
</dbReference>
<evidence type="ECO:0008006" key="4">
    <source>
        <dbReference type="Google" id="ProtNLM"/>
    </source>
</evidence>
<dbReference type="EnsemblMetazoa" id="CapteT226889">
    <property type="protein sequence ID" value="CapteP226889"/>
    <property type="gene ID" value="CapteG226889"/>
</dbReference>
<dbReference type="AlphaFoldDB" id="R7UA46"/>
<name>R7UA46_CAPTE</name>
<organism evidence="1">
    <name type="scientific">Capitella teleta</name>
    <name type="common">Polychaete worm</name>
    <dbReference type="NCBI Taxonomy" id="283909"/>
    <lineage>
        <taxon>Eukaryota</taxon>
        <taxon>Metazoa</taxon>
        <taxon>Spiralia</taxon>
        <taxon>Lophotrochozoa</taxon>
        <taxon>Annelida</taxon>
        <taxon>Polychaeta</taxon>
        <taxon>Sedentaria</taxon>
        <taxon>Scolecida</taxon>
        <taxon>Capitellidae</taxon>
        <taxon>Capitella</taxon>
    </lineage>
</organism>
<evidence type="ECO:0000313" key="3">
    <source>
        <dbReference type="Proteomes" id="UP000014760"/>
    </source>
</evidence>
<reference evidence="3" key="1">
    <citation type="submission" date="2012-12" db="EMBL/GenBank/DDBJ databases">
        <authorList>
            <person name="Hellsten U."/>
            <person name="Grimwood J."/>
            <person name="Chapman J.A."/>
            <person name="Shapiro H."/>
            <person name="Aerts A."/>
            <person name="Otillar R.P."/>
            <person name="Terry A.Y."/>
            <person name="Boore J.L."/>
            <person name="Simakov O."/>
            <person name="Marletaz F."/>
            <person name="Cho S.-J."/>
            <person name="Edsinger-Gonzales E."/>
            <person name="Havlak P."/>
            <person name="Kuo D.-H."/>
            <person name="Larsson T."/>
            <person name="Lv J."/>
            <person name="Arendt D."/>
            <person name="Savage R."/>
            <person name="Osoegawa K."/>
            <person name="de Jong P."/>
            <person name="Lindberg D.R."/>
            <person name="Seaver E.C."/>
            <person name="Weisblat D.A."/>
            <person name="Putnam N.H."/>
            <person name="Grigoriev I.V."/>
            <person name="Rokhsar D.S."/>
        </authorList>
    </citation>
    <scope>NUCLEOTIDE SEQUENCE</scope>
    <source>
        <strain evidence="3">I ESC-2004</strain>
    </source>
</reference>
<reference evidence="1 3" key="2">
    <citation type="journal article" date="2013" name="Nature">
        <title>Insights into bilaterian evolution from three spiralian genomes.</title>
        <authorList>
            <person name="Simakov O."/>
            <person name="Marletaz F."/>
            <person name="Cho S.J."/>
            <person name="Edsinger-Gonzales E."/>
            <person name="Havlak P."/>
            <person name="Hellsten U."/>
            <person name="Kuo D.H."/>
            <person name="Larsson T."/>
            <person name="Lv J."/>
            <person name="Arendt D."/>
            <person name="Savage R."/>
            <person name="Osoegawa K."/>
            <person name="de Jong P."/>
            <person name="Grimwood J."/>
            <person name="Chapman J.A."/>
            <person name="Shapiro H."/>
            <person name="Aerts A."/>
            <person name="Otillar R.P."/>
            <person name="Terry A.Y."/>
            <person name="Boore J.L."/>
            <person name="Grigoriev I.V."/>
            <person name="Lindberg D.R."/>
            <person name="Seaver E.C."/>
            <person name="Weisblat D.A."/>
            <person name="Putnam N.H."/>
            <person name="Rokhsar D.S."/>
        </authorList>
    </citation>
    <scope>NUCLEOTIDE SEQUENCE</scope>
    <source>
        <strain evidence="1 3">I ESC-2004</strain>
    </source>
</reference>
<keyword evidence="3" id="KW-1185">Reference proteome</keyword>
<gene>
    <name evidence="1" type="ORF">CAPTEDRAFT_226889</name>
</gene>
<reference evidence="2" key="3">
    <citation type="submission" date="2015-06" db="UniProtKB">
        <authorList>
            <consortium name="EnsemblMetazoa"/>
        </authorList>
    </citation>
    <scope>IDENTIFICATION</scope>
</reference>
<dbReference type="Gene3D" id="3.40.50.300">
    <property type="entry name" value="P-loop containing nucleotide triphosphate hydrolases"/>
    <property type="match status" value="1"/>
</dbReference>
<dbReference type="HOGENOM" id="CLU_994799_0_0_1"/>
<proteinExistence type="predicted"/>
<dbReference type="EMBL" id="AMQN01008663">
    <property type="status" value="NOT_ANNOTATED_CDS"/>
    <property type="molecule type" value="Genomic_DNA"/>
</dbReference>
<dbReference type="FunCoup" id="R7UA46">
    <property type="interactions" value="94"/>
</dbReference>
<evidence type="ECO:0000313" key="1">
    <source>
        <dbReference type="EMBL" id="ELU02849.1"/>
    </source>
</evidence>
<dbReference type="Pfam" id="PF13238">
    <property type="entry name" value="AAA_18"/>
    <property type="match status" value="1"/>
</dbReference>
<dbReference type="SUPFAM" id="SSF52540">
    <property type="entry name" value="P-loop containing nucleoside triphosphate hydrolases"/>
    <property type="match status" value="1"/>
</dbReference>
<dbReference type="STRING" id="283909.R7UA46"/>
<dbReference type="OrthoDB" id="10041966at2759"/>
<sequence>MSIYNKENTVIIGIGGATCSGKTTLTKRLKEVFSFARIFNMDDYFHDEDSPRHTMMKEFDYKHANWDIPSAIDIERLMADLKTLLNEESLCNGISQKPRLIIIEGILVHAFRELDRFLDKRFFFTLERDECWQRRQLRTYDPPDPVGYFDIAVWPAYEQHLSTLKDQPDIDFFSGEEIPDTVFTKVVKETPGIDFHIGTVRPLTQANIVCGVLQMLHHDGLTDHNVFMTKILMGICSAPNYWEFRHEGSHISDTAADKTDINNIMMHAYNACMDRPLKLE</sequence>
<dbReference type="Proteomes" id="UP000014760">
    <property type="component" value="Unassembled WGS sequence"/>
</dbReference>
<evidence type="ECO:0000313" key="2">
    <source>
        <dbReference type="EnsemblMetazoa" id="CapteP226889"/>
    </source>
</evidence>
<dbReference type="OMA" id="VWPEYLK"/>
<dbReference type="EMBL" id="KB303698">
    <property type="protein sequence ID" value="ELU02849.1"/>
    <property type="molecule type" value="Genomic_DNA"/>
</dbReference>
<dbReference type="InterPro" id="IPR027417">
    <property type="entry name" value="P-loop_NTPase"/>
</dbReference>
<protein>
    <recommendedName>
        <fullName evidence="4">Phosphoribulokinase/uridine kinase domain-containing protein</fullName>
    </recommendedName>
</protein>